<dbReference type="AlphaFoldDB" id="A0A3M8BNQ7"/>
<gene>
    <name evidence="3" type="ORF">EDM52_23895</name>
</gene>
<dbReference type="InterPro" id="IPR002525">
    <property type="entry name" value="Transp_IS110-like_N"/>
</dbReference>
<name>A0A3M8BNQ7_9BACL</name>
<dbReference type="Pfam" id="PF01526">
    <property type="entry name" value="DDE_Tnp_Tn3"/>
    <property type="match status" value="1"/>
</dbReference>
<dbReference type="GO" id="GO:0004803">
    <property type="term" value="F:transposase activity"/>
    <property type="evidence" value="ECO:0007669"/>
    <property type="project" value="InterPro"/>
</dbReference>
<protein>
    <recommendedName>
        <fullName evidence="5">Transposase</fullName>
    </recommendedName>
</protein>
<organism evidence="3 4">
    <name type="scientific">Brevibacillus invocatus</name>
    <dbReference type="NCBI Taxonomy" id="173959"/>
    <lineage>
        <taxon>Bacteria</taxon>
        <taxon>Bacillati</taxon>
        <taxon>Bacillota</taxon>
        <taxon>Bacilli</taxon>
        <taxon>Bacillales</taxon>
        <taxon>Paenibacillaceae</taxon>
        <taxon>Brevibacillus</taxon>
    </lineage>
</organism>
<keyword evidence="4" id="KW-1185">Reference proteome</keyword>
<sequence length="347" mass="39633">MKYKQSKKQNQRIQQITELTLVVGADIAKKTHVARAVDFRGIEIGKDCVFGNDHSGLTKLVSWMKELQRQYAKTDIILGIEPTGHYWFPLAEFLHRENIKVVIVNPHHVNKSKELEVFGLCHLLGFRFAPRLRDLSDSRLYSFDKVGDFPKIENLLRGRINTKIIQENFDDVLRLAHSIREGKVSGSLIMGKIGSYARQNSLATALREMGRIEKTIFILDYISSESMRRRIQRGLNKGEAMNALARALFFGKRGELRERALQDQLQRASALNILINAISVWNTVYLTEATKLLKQKGSLQENLLSHISPLGWEHINFLGEYTFDQKRNADLRSLLPLIQGKIEAGNP</sequence>
<evidence type="ECO:0000259" key="1">
    <source>
        <dbReference type="Pfam" id="PF01526"/>
    </source>
</evidence>
<dbReference type="EMBL" id="RHHR01000078">
    <property type="protein sequence ID" value="RNB65040.1"/>
    <property type="molecule type" value="Genomic_DNA"/>
</dbReference>
<accession>A0A3M8BNQ7</accession>
<dbReference type="OrthoDB" id="3538665at2"/>
<comment type="caution">
    <text evidence="3">The sequence shown here is derived from an EMBL/GenBank/DDBJ whole genome shotgun (WGS) entry which is preliminary data.</text>
</comment>
<dbReference type="Proteomes" id="UP000282028">
    <property type="component" value="Unassembled WGS sequence"/>
</dbReference>
<dbReference type="PANTHER" id="PTHR33055">
    <property type="entry name" value="TRANSPOSASE FOR INSERTION SEQUENCE ELEMENT IS1111A"/>
    <property type="match status" value="1"/>
</dbReference>
<dbReference type="GO" id="GO:0006313">
    <property type="term" value="P:DNA transposition"/>
    <property type="evidence" value="ECO:0007669"/>
    <property type="project" value="InterPro"/>
</dbReference>
<proteinExistence type="predicted"/>
<evidence type="ECO:0008006" key="5">
    <source>
        <dbReference type="Google" id="ProtNLM"/>
    </source>
</evidence>
<evidence type="ECO:0000313" key="4">
    <source>
        <dbReference type="Proteomes" id="UP000282028"/>
    </source>
</evidence>
<evidence type="ECO:0000259" key="2">
    <source>
        <dbReference type="Pfam" id="PF01548"/>
    </source>
</evidence>
<dbReference type="InterPro" id="IPR047650">
    <property type="entry name" value="Transpos_IS110"/>
</dbReference>
<feature type="domain" description="Tn3 transposase DDE" evidence="1">
    <location>
        <begin position="116"/>
        <end position="321"/>
    </location>
</feature>
<reference evidence="3 4" key="1">
    <citation type="submission" date="2018-10" db="EMBL/GenBank/DDBJ databases">
        <title>Phylogenomics of Brevibacillus.</title>
        <authorList>
            <person name="Dunlap C."/>
        </authorList>
    </citation>
    <scope>NUCLEOTIDE SEQUENCE [LARGE SCALE GENOMIC DNA]</scope>
    <source>
        <strain evidence="3 4">JCM 12215</strain>
    </source>
</reference>
<feature type="domain" description="Transposase IS110-like N-terminal" evidence="2">
    <location>
        <begin position="23"/>
        <end position="115"/>
    </location>
</feature>
<dbReference type="InterPro" id="IPR002513">
    <property type="entry name" value="Tn3_Tnp_DDE_dom"/>
</dbReference>
<dbReference type="Pfam" id="PF01548">
    <property type="entry name" value="DEDD_Tnp_IS110"/>
    <property type="match status" value="1"/>
</dbReference>
<evidence type="ECO:0000313" key="3">
    <source>
        <dbReference type="EMBL" id="RNB65040.1"/>
    </source>
</evidence>
<dbReference type="GO" id="GO:0003677">
    <property type="term" value="F:DNA binding"/>
    <property type="evidence" value="ECO:0007669"/>
    <property type="project" value="InterPro"/>
</dbReference>